<protein>
    <submittedName>
        <fullName evidence="1">Oidioi.mRNA.OKI2018_I69.chr1.g1296.t1.cds</fullName>
    </submittedName>
</protein>
<evidence type="ECO:0000313" key="1">
    <source>
        <dbReference type="EMBL" id="CAG5104518.1"/>
    </source>
</evidence>
<reference evidence="1 2" key="1">
    <citation type="submission" date="2021-04" db="EMBL/GenBank/DDBJ databases">
        <authorList>
            <person name="Bliznina A."/>
        </authorList>
    </citation>
    <scope>NUCLEOTIDE SEQUENCE [LARGE SCALE GENOMIC DNA]</scope>
</reference>
<dbReference type="Proteomes" id="UP001158576">
    <property type="component" value="Chromosome 1"/>
</dbReference>
<evidence type="ECO:0000313" key="2">
    <source>
        <dbReference type="Proteomes" id="UP001158576"/>
    </source>
</evidence>
<gene>
    <name evidence="1" type="ORF">OKIOD_LOCUS10061</name>
</gene>
<accession>A0ABN7SWP2</accession>
<dbReference type="EMBL" id="OU015566">
    <property type="protein sequence ID" value="CAG5104518.1"/>
    <property type="molecule type" value="Genomic_DNA"/>
</dbReference>
<sequence length="812" mass="91941">MRLSSGAFLLLQSDAFKISNLNAENLDFQIEFDSGAHLAYDILKNEDAFVYSDGVRYSVADGNLLPVDFKSLPAQTDKLGDFDMNIWTWKFGPEENIMMTVMKNYFETEALIFETHLPRGVENSSAGRKDTSCTGWPALKVNEDNDDIGFTTPGGNVMGWTMMAAGKYKLDELRVAPLEGRFMADRQGGITLLYGGDSHQMDAVILSPFNEFMTQHNVLDMDRGQLYFGIQGDVKSIPAGFVASSIIVGSRWGIRDAIDDWGLVMRTWYDRTEAFRHSDIFNTHLGYNTNAGAYYYYNTEGDMNYEDTMAFAADYFRADDIPIRWMQYDSWFYEKGRGAGVKTWIPTEKKFPSGPQAAYHKHGHQLQCHNRWWAPDNTYAKQNGGEYDFIIEPDGVTVPGPIEIEVEGPNGFPITIPILDENGYTKGPFSLPNDDRFWMDFFKDVKTWGVESYLQDWMMDTYLFMNATQESVDFARNWLVNMGHAADAHDINIQYCLTLTRCGLQALEIPRVTQVRVSADYAYNFAQWTIGLTSLIADNLGMAPHKDTFYTVREMPDNNNFAPENYPDLHSAVATLSTGPVTFGDKPGTSNYDVLLRCCRKDGKILKPSRPLTAIDAQIRSMGVDIAHGTGAATGFNGTVVGNSWNSQGQVWTTYSDISGYKFGIIFNGILTDDYQIFDWECNFPTQNTYVYKEWPERQELGENAFPVTLSSDEKWGLHHVSPVIRVDNYNVVIIGEQGKWARMSPQRVTRIQNYQFFLLLELDGSPGEEIFFNFLIWRDGEEPRPLIGEVTFGSNLKASLKIENGRLSVSY</sequence>
<organism evidence="1 2">
    <name type="scientific">Oikopleura dioica</name>
    <name type="common">Tunicate</name>
    <dbReference type="NCBI Taxonomy" id="34765"/>
    <lineage>
        <taxon>Eukaryota</taxon>
        <taxon>Metazoa</taxon>
        <taxon>Chordata</taxon>
        <taxon>Tunicata</taxon>
        <taxon>Appendicularia</taxon>
        <taxon>Copelata</taxon>
        <taxon>Oikopleuridae</taxon>
        <taxon>Oikopleura</taxon>
    </lineage>
</organism>
<name>A0ABN7SWP2_OIKDI</name>
<keyword evidence="2" id="KW-1185">Reference proteome</keyword>
<proteinExistence type="predicted"/>